<dbReference type="RefSeq" id="WP_121345121.1">
    <property type="nucleotide sequence ID" value="NZ_RBLG01000002.1"/>
</dbReference>
<gene>
    <name evidence="3" type="ORF">BC962_1337</name>
</gene>
<evidence type="ECO:0000256" key="1">
    <source>
        <dbReference type="SAM" id="SignalP"/>
    </source>
</evidence>
<dbReference type="InterPro" id="IPR021255">
    <property type="entry name" value="DUF2807"/>
</dbReference>
<dbReference type="Gene3D" id="2.160.20.120">
    <property type="match status" value="1"/>
</dbReference>
<dbReference type="Pfam" id="PF10988">
    <property type="entry name" value="DUF2807"/>
    <property type="match status" value="2"/>
</dbReference>
<proteinExistence type="predicted"/>
<feature type="signal peptide" evidence="1">
    <location>
        <begin position="1"/>
        <end position="19"/>
    </location>
</feature>
<feature type="chain" id="PRO_5019713458" evidence="1">
    <location>
        <begin position="20"/>
        <end position="275"/>
    </location>
</feature>
<keyword evidence="4" id="KW-1185">Reference proteome</keyword>
<reference evidence="3 4" key="1">
    <citation type="submission" date="2018-10" db="EMBL/GenBank/DDBJ databases">
        <title>Genomic Encyclopedia of Archaeal and Bacterial Type Strains, Phase II (KMG-II): from individual species to whole genera.</title>
        <authorList>
            <person name="Goeker M."/>
        </authorList>
    </citation>
    <scope>NUCLEOTIDE SEQUENCE [LARGE SCALE GENOMIC DNA]</scope>
    <source>
        <strain evidence="3 4">DSM 19839</strain>
    </source>
</reference>
<comment type="caution">
    <text evidence="3">The sequence shown here is derived from an EMBL/GenBank/DDBJ whole genome shotgun (WGS) entry which is preliminary data.</text>
</comment>
<feature type="domain" description="Putative auto-transporter adhesin head GIN" evidence="2">
    <location>
        <begin position="161"/>
        <end position="259"/>
    </location>
</feature>
<dbReference type="OrthoDB" id="1419485at2"/>
<protein>
    <submittedName>
        <fullName evidence="3">Putative autotransporter adhesin-like protein</fullName>
    </submittedName>
</protein>
<evidence type="ECO:0000313" key="4">
    <source>
        <dbReference type="Proteomes" id="UP000276282"/>
    </source>
</evidence>
<accession>A0A495PR20</accession>
<name>A0A495PR20_9FLAO</name>
<sequence length="275" mass="30047">MKTKLCILLLLGFVQISVAQKTEKIKGDKDVISVSNTIDKEFSVLEISNNLKVTIAQSNKNSYVLTTDKNLAEVVNVEVTNGVLKMFTTAKITGSKKLEVFLSVKGISTIILNDDAELETQGTLSSDIFSFTGNQSTKFDLDIEAQNASIILTKNSGGKLDLKAKEVTVNISDRSDLKGKMDAENLSAQLSKSAEMDMDGKVNNAIFNLKNSAELKTKKMKARTAILNASNSADIYIHATKNLSIDIEGKSKVYVYGNPQIEVKGLTDRSRIIKK</sequence>
<evidence type="ECO:0000259" key="2">
    <source>
        <dbReference type="Pfam" id="PF10988"/>
    </source>
</evidence>
<dbReference type="Proteomes" id="UP000276282">
    <property type="component" value="Unassembled WGS sequence"/>
</dbReference>
<keyword evidence="1" id="KW-0732">Signal</keyword>
<dbReference type="EMBL" id="RBLG01000002">
    <property type="protein sequence ID" value="RKS53091.1"/>
    <property type="molecule type" value="Genomic_DNA"/>
</dbReference>
<dbReference type="AlphaFoldDB" id="A0A495PR20"/>
<evidence type="ECO:0000313" key="3">
    <source>
        <dbReference type="EMBL" id="RKS53091.1"/>
    </source>
</evidence>
<feature type="domain" description="Putative auto-transporter adhesin head GIN" evidence="2">
    <location>
        <begin position="42"/>
        <end position="155"/>
    </location>
</feature>
<organism evidence="3 4">
    <name type="scientific">Gillisia mitskevichiae</name>
    <dbReference type="NCBI Taxonomy" id="270921"/>
    <lineage>
        <taxon>Bacteria</taxon>
        <taxon>Pseudomonadati</taxon>
        <taxon>Bacteroidota</taxon>
        <taxon>Flavobacteriia</taxon>
        <taxon>Flavobacteriales</taxon>
        <taxon>Flavobacteriaceae</taxon>
        <taxon>Gillisia</taxon>
    </lineage>
</organism>